<dbReference type="PANTHER" id="PTHR10098:SF108">
    <property type="entry name" value="TETRATRICOPEPTIDE REPEAT PROTEIN 28"/>
    <property type="match status" value="1"/>
</dbReference>
<reference evidence="2 3" key="1">
    <citation type="submission" date="2012-06" db="EMBL/GenBank/DDBJ databases">
        <title>Finished chromosome of genome of Crinalium epipsammum PCC 9333.</title>
        <authorList>
            <consortium name="US DOE Joint Genome Institute"/>
            <person name="Gugger M."/>
            <person name="Coursin T."/>
            <person name="Rippka R."/>
            <person name="Tandeau De Marsac N."/>
            <person name="Huntemann M."/>
            <person name="Wei C.-L."/>
            <person name="Han J."/>
            <person name="Detter J.C."/>
            <person name="Han C."/>
            <person name="Tapia R."/>
            <person name="Davenport K."/>
            <person name="Daligault H."/>
            <person name="Erkkila T."/>
            <person name="Gu W."/>
            <person name="Munk A.C.C."/>
            <person name="Teshima H."/>
            <person name="Xu Y."/>
            <person name="Chain P."/>
            <person name="Chen A."/>
            <person name="Krypides N."/>
            <person name="Mavromatis K."/>
            <person name="Markowitz V."/>
            <person name="Szeto E."/>
            <person name="Ivanova N."/>
            <person name="Mikhailova N."/>
            <person name="Ovchinnikova G."/>
            <person name="Pagani I."/>
            <person name="Pati A."/>
            <person name="Goodwin L."/>
            <person name="Peters L."/>
            <person name="Pitluck S."/>
            <person name="Woyke T."/>
            <person name="Kerfeld C."/>
        </authorList>
    </citation>
    <scope>NUCLEOTIDE SEQUENCE [LARGE SCALE GENOMIC DNA]</scope>
    <source>
        <strain evidence="2 3">PCC 9333</strain>
    </source>
</reference>
<evidence type="ECO:0000313" key="3">
    <source>
        <dbReference type="Proteomes" id="UP000010472"/>
    </source>
</evidence>
<dbReference type="EMBL" id="CP003620">
    <property type="protein sequence ID" value="AFZ12397.1"/>
    <property type="molecule type" value="Genomic_DNA"/>
</dbReference>
<dbReference type="InterPro" id="IPR011990">
    <property type="entry name" value="TPR-like_helical_dom_sf"/>
</dbReference>
<dbReference type="PANTHER" id="PTHR10098">
    <property type="entry name" value="RAPSYN-RELATED"/>
    <property type="match status" value="1"/>
</dbReference>
<dbReference type="Gene3D" id="1.25.40.10">
    <property type="entry name" value="Tetratricopeptide repeat domain"/>
    <property type="match status" value="3"/>
</dbReference>
<feature type="chain" id="PRO_5003937840" description="Tetratricopeptide TPR_1 repeat-containing protein" evidence="1">
    <location>
        <begin position="25"/>
        <end position="444"/>
    </location>
</feature>
<dbReference type="AlphaFoldDB" id="K9VY08"/>
<keyword evidence="1" id="KW-0732">Signal</keyword>
<gene>
    <name evidence="2" type="ORF">Cri9333_1505</name>
</gene>
<organism evidence="2 3">
    <name type="scientific">Crinalium epipsammum PCC 9333</name>
    <dbReference type="NCBI Taxonomy" id="1173022"/>
    <lineage>
        <taxon>Bacteria</taxon>
        <taxon>Bacillati</taxon>
        <taxon>Cyanobacteriota</taxon>
        <taxon>Cyanophyceae</taxon>
        <taxon>Gomontiellales</taxon>
        <taxon>Gomontiellaceae</taxon>
        <taxon>Crinalium</taxon>
    </lineage>
</organism>
<dbReference type="HOGENOM" id="CLU_616382_0_0_3"/>
<accession>K9VY08</accession>
<dbReference type="SUPFAM" id="SSF48452">
    <property type="entry name" value="TPR-like"/>
    <property type="match status" value="2"/>
</dbReference>
<dbReference type="KEGG" id="cep:Cri9333_1505"/>
<dbReference type="eggNOG" id="COG0457">
    <property type="taxonomic scope" value="Bacteria"/>
</dbReference>
<evidence type="ECO:0008006" key="4">
    <source>
        <dbReference type="Google" id="ProtNLM"/>
    </source>
</evidence>
<proteinExistence type="predicted"/>
<dbReference type="STRING" id="1173022.Cri9333_1505"/>
<feature type="signal peptide" evidence="1">
    <location>
        <begin position="1"/>
        <end position="24"/>
    </location>
</feature>
<keyword evidence="3" id="KW-1185">Reference proteome</keyword>
<protein>
    <recommendedName>
        <fullName evidence="4">Tetratricopeptide TPR_1 repeat-containing protein</fullName>
    </recommendedName>
</protein>
<dbReference type="RefSeq" id="WP_015202518.1">
    <property type="nucleotide sequence ID" value="NC_019753.1"/>
</dbReference>
<sequence length="444" mass="48129">MKKSFSCFKIACLELILLVGSCAATPKIEQLLAQQRQVTPNVQNSTKKSLQTEPKLRGIPLACYVRVGPLGFLPSSASSSASMLAADQSTEWAEIALAYAKAKQFPSAIATTKKMDNYHYIKDTILVEIGGMYAAAGQYTKAKQLVNSIERGDDKSQLLARIASKYAKAGKPQQASQTFMQALRLTRTLDAKLMRDGAIAAIAIEYASAGQYKQALQLTKTIKDQSDKPQALAGIVTQYALTGQFDQALNLAKTIGDNYYKSQALESIAESAKVSQLAQLTQVTQTIKDDTYKAVSLAKIARRYVALGNFDQAAKLTQMVDAINPYGDAMLPDIIADYVTAGKFDQALQLANSMKDEYWQGETMVKIAQKYAAAGKFEEAVRLADSINSVESKTQALKAIASEYAKTGQYDRALALVGTVPPAATEAYEAIQAQFIPLLKCAKT</sequence>
<evidence type="ECO:0000313" key="2">
    <source>
        <dbReference type="EMBL" id="AFZ12397.1"/>
    </source>
</evidence>
<name>K9VY08_9CYAN</name>
<evidence type="ECO:0000256" key="1">
    <source>
        <dbReference type="SAM" id="SignalP"/>
    </source>
</evidence>
<dbReference type="OrthoDB" id="503790at2"/>
<dbReference type="Proteomes" id="UP000010472">
    <property type="component" value="Chromosome"/>
</dbReference>